<protein>
    <submittedName>
        <fullName evidence="1">Antitoxin endoAI</fullName>
    </submittedName>
</protein>
<dbReference type="STRING" id="36849.OXPF_28480"/>
<evidence type="ECO:0000313" key="2">
    <source>
        <dbReference type="Proteomes" id="UP000050326"/>
    </source>
</evidence>
<evidence type="ECO:0000313" key="1">
    <source>
        <dbReference type="EMBL" id="KPU43407.1"/>
    </source>
</evidence>
<keyword evidence="2" id="KW-1185">Reference proteome</keyword>
<dbReference type="EMBL" id="LKET01000039">
    <property type="protein sequence ID" value="KPU43407.1"/>
    <property type="molecule type" value="Genomic_DNA"/>
</dbReference>
<accession>A0A0P8Y9C6</accession>
<dbReference type="SUPFAM" id="SSF47598">
    <property type="entry name" value="Ribbon-helix-helix"/>
    <property type="match status" value="1"/>
</dbReference>
<gene>
    <name evidence="1" type="primary">ndoAI</name>
    <name evidence="1" type="ORF">OXPF_28480</name>
</gene>
<dbReference type="Proteomes" id="UP000050326">
    <property type="component" value="Unassembled WGS sequence"/>
</dbReference>
<organism evidence="1 2">
    <name type="scientific">Oxobacter pfennigii</name>
    <dbReference type="NCBI Taxonomy" id="36849"/>
    <lineage>
        <taxon>Bacteria</taxon>
        <taxon>Bacillati</taxon>
        <taxon>Bacillota</taxon>
        <taxon>Clostridia</taxon>
        <taxon>Eubacteriales</taxon>
        <taxon>Clostridiaceae</taxon>
        <taxon>Oxobacter</taxon>
    </lineage>
</organism>
<dbReference type="Gene3D" id="1.10.1220.10">
    <property type="entry name" value="Met repressor-like"/>
    <property type="match status" value="1"/>
</dbReference>
<reference evidence="1 2" key="1">
    <citation type="submission" date="2015-09" db="EMBL/GenBank/DDBJ databases">
        <title>Genome sequence of Oxobacter pfennigii DSM 3222.</title>
        <authorList>
            <person name="Poehlein A."/>
            <person name="Bengelsdorf F.R."/>
            <person name="Schiel-Bengelsdorf B."/>
            <person name="Duerre P."/>
            <person name="Daniel R."/>
        </authorList>
    </citation>
    <scope>NUCLEOTIDE SEQUENCE [LARGE SCALE GENOMIC DNA]</scope>
    <source>
        <strain evidence="1 2">DSM 3222</strain>
    </source>
</reference>
<dbReference type="InterPro" id="IPR013321">
    <property type="entry name" value="Arc_rbn_hlx_hlx"/>
</dbReference>
<name>A0A0P8Y9C6_9CLOT</name>
<sequence length="106" mass="12603">MAESKKIIVDLPESMLDEFDEILMKDNKNRSEFIMEAIILYIEEKKKHRLREKMRLGYIEMANMNQEIAEFGFAIDQIDLCKYEARLAECDVIDDDDGETRRYILC</sequence>
<dbReference type="GO" id="GO:0006355">
    <property type="term" value="P:regulation of DNA-templated transcription"/>
    <property type="evidence" value="ECO:0007669"/>
    <property type="project" value="InterPro"/>
</dbReference>
<dbReference type="RefSeq" id="WP_054875854.1">
    <property type="nucleotide sequence ID" value="NZ_LKET01000039.1"/>
</dbReference>
<dbReference type="AlphaFoldDB" id="A0A0P8Y9C6"/>
<dbReference type="CDD" id="cd22231">
    <property type="entry name" value="RHH_NikR_HicB-like"/>
    <property type="match status" value="1"/>
</dbReference>
<proteinExistence type="predicted"/>
<comment type="caution">
    <text evidence="1">The sequence shown here is derived from an EMBL/GenBank/DDBJ whole genome shotgun (WGS) entry which is preliminary data.</text>
</comment>
<dbReference type="InterPro" id="IPR010985">
    <property type="entry name" value="Ribbon_hlx_hlx"/>
</dbReference>
<dbReference type="OrthoDB" id="1634058at2"/>